<evidence type="ECO:0000256" key="10">
    <source>
        <dbReference type="HAMAP-Rule" id="MF_00433"/>
    </source>
</evidence>
<dbReference type="InterPro" id="IPR007802">
    <property type="entry name" value="Cyt_b6/f_cplx_su6"/>
</dbReference>
<dbReference type="EMBL" id="KY863504">
    <property type="protein sequence ID" value="AWL21529.1"/>
    <property type="molecule type" value="Genomic_DNA"/>
</dbReference>
<keyword evidence="11" id="KW-0150">Chloroplast</keyword>
<evidence type="ECO:0000256" key="6">
    <source>
        <dbReference type="ARBA" id="ARBA00023078"/>
    </source>
</evidence>
<reference evidence="11" key="1">
    <citation type="submission" date="2017-03" db="EMBL/GenBank/DDBJ databases">
        <authorList>
            <person name="Afonso C.L."/>
            <person name="Miller P.J."/>
            <person name="Scott M.A."/>
            <person name="Spackman E."/>
            <person name="Goraichik I."/>
            <person name="Dimitrov K.M."/>
            <person name="Suarez D.L."/>
            <person name="Swayne D.E."/>
        </authorList>
    </citation>
    <scope>NUCLEOTIDE SEQUENCE</scope>
</reference>
<comment type="subunit">
    <text evidence="9 10">The 4 large subunits of the cytochrome b6-f complex are cytochrome b6, subunit IV (17 kDa polypeptide, PetD), cytochrome f and the Rieske protein, while the 4 small subunits are PetG, PetL, PetM and PetN. The complex functions as a dimer.</text>
</comment>
<proteinExistence type="inferred from homology"/>
<evidence type="ECO:0000313" key="11">
    <source>
        <dbReference type="EMBL" id="AWL21529.1"/>
    </source>
</evidence>
<dbReference type="GO" id="GO:0009055">
    <property type="term" value="F:electron transfer activity"/>
    <property type="evidence" value="ECO:0007669"/>
    <property type="project" value="InterPro"/>
</dbReference>
<keyword evidence="6 10" id="KW-0793">Thylakoid</keyword>
<gene>
    <name evidence="10 11" type="primary">petL</name>
</gene>
<accession>A0A2U8LLE6</accession>
<comment type="subcellular location">
    <subcellularLocation>
        <location evidence="1">Membrane</location>
        <topology evidence="1">Single-pass membrane protein</topology>
    </subcellularLocation>
    <subcellularLocation>
        <location evidence="10">Plastid</location>
        <location evidence="10">Chloroplast thylakoid membrane</location>
        <topology evidence="10">Single-pass membrane protein</topology>
    </subcellularLocation>
</comment>
<sequence length="31" mass="3390">MLTLLSYFAFLTSAPISTSISFVGLNKIQLL</sequence>
<evidence type="ECO:0000256" key="4">
    <source>
        <dbReference type="ARBA" id="ARBA00022982"/>
    </source>
</evidence>
<evidence type="ECO:0000256" key="8">
    <source>
        <dbReference type="ARBA" id="ARBA00025197"/>
    </source>
</evidence>
<dbReference type="GO" id="GO:0009512">
    <property type="term" value="C:cytochrome b6f complex"/>
    <property type="evidence" value="ECO:0007669"/>
    <property type="project" value="InterPro"/>
</dbReference>
<evidence type="ECO:0000256" key="7">
    <source>
        <dbReference type="ARBA" id="ARBA00023136"/>
    </source>
</evidence>
<comment type="function">
    <text evidence="8 10">Component of the cytochrome b6-f complex, which mediates electron transfer between photosystem II (PSII) and photosystem I (PSI), cyclic electron flow around PSI, and state transitions. PetL is important for photoautotrophic growth as well as for electron transfer efficiency and stability of the cytochrome b6-f complex.</text>
</comment>
<name>A0A2U8LLE6_PILAM</name>
<keyword evidence="2 10" id="KW-0813">Transport</keyword>
<keyword evidence="5 10" id="KW-1133">Transmembrane helix</keyword>
<keyword evidence="10" id="KW-0602">Photosynthesis</keyword>
<evidence type="ECO:0000256" key="1">
    <source>
        <dbReference type="ARBA" id="ARBA00004167"/>
    </source>
</evidence>
<evidence type="ECO:0000256" key="5">
    <source>
        <dbReference type="ARBA" id="ARBA00022989"/>
    </source>
</evidence>
<protein>
    <recommendedName>
        <fullName evidence="10">Cytochrome b6-f complex subunit 6</fullName>
    </recommendedName>
    <alternativeName>
        <fullName evidence="10">Cytochrome b6-f complex subunit PetL</fullName>
    </alternativeName>
    <alternativeName>
        <fullName evidence="10">Cytochrome b6-f complex subunit VI</fullName>
    </alternativeName>
</protein>
<keyword evidence="3 10" id="KW-0812">Transmembrane</keyword>
<dbReference type="HAMAP" id="MF_00433">
    <property type="entry name" value="Cytb6_f_PetL"/>
    <property type="match status" value="1"/>
</dbReference>
<geneLocation type="chloroplast" evidence="11"/>
<evidence type="ECO:0000256" key="9">
    <source>
        <dbReference type="ARBA" id="ARBA00025834"/>
    </source>
</evidence>
<evidence type="ECO:0000256" key="3">
    <source>
        <dbReference type="ARBA" id="ARBA00022692"/>
    </source>
</evidence>
<organism evidence="11">
    <name type="scientific">Pilularia americana</name>
    <name type="common">American pillwort</name>
    <dbReference type="NCBI Taxonomy" id="39634"/>
    <lineage>
        <taxon>Eukaryota</taxon>
        <taxon>Viridiplantae</taxon>
        <taxon>Streptophyta</taxon>
        <taxon>Embryophyta</taxon>
        <taxon>Tracheophyta</taxon>
        <taxon>Polypodiopsida</taxon>
        <taxon>Polypodiidae</taxon>
        <taxon>Salviniales</taxon>
        <taxon>Marsileaceae</taxon>
        <taxon>Pilularia</taxon>
    </lineage>
</organism>
<dbReference type="GO" id="GO:0015979">
    <property type="term" value="P:photosynthesis"/>
    <property type="evidence" value="ECO:0007669"/>
    <property type="project" value="UniProtKB-KW"/>
</dbReference>
<keyword evidence="11" id="KW-0934">Plastid</keyword>
<dbReference type="AlphaFoldDB" id="A0A2U8LLE6"/>
<evidence type="ECO:0000256" key="2">
    <source>
        <dbReference type="ARBA" id="ARBA00022448"/>
    </source>
</evidence>
<keyword evidence="7 10" id="KW-0472">Membrane</keyword>
<keyword evidence="4 10" id="KW-0249">Electron transport</keyword>
<comment type="similarity">
    <text evidence="10">Belongs to the PetL family.</text>
</comment>
<dbReference type="GO" id="GO:0009535">
    <property type="term" value="C:chloroplast thylakoid membrane"/>
    <property type="evidence" value="ECO:0007669"/>
    <property type="project" value="UniProtKB-SubCell"/>
</dbReference>